<keyword evidence="2" id="KW-0472">Membrane</keyword>
<keyword evidence="2" id="KW-0812">Transmembrane</keyword>
<dbReference type="Proteomes" id="UP001485459">
    <property type="component" value="Chromosome"/>
</dbReference>
<organism evidence="3 4">
    <name type="scientific">Chitinophaga pollutisoli</name>
    <dbReference type="NCBI Taxonomy" id="3133966"/>
    <lineage>
        <taxon>Bacteria</taxon>
        <taxon>Pseudomonadati</taxon>
        <taxon>Bacteroidota</taxon>
        <taxon>Chitinophagia</taxon>
        <taxon>Chitinophagales</taxon>
        <taxon>Chitinophagaceae</taxon>
        <taxon>Chitinophaga</taxon>
    </lineage>
</organism>
<protein>
    <submittedName>
        <fullName evidence="3">Uncharacterized protein</fullName>
    </submittedName>
</protein>
<evidence type="ECO:0000256" key="1">
    <source>
        <dbReference type="SAM" id="MobiDB-lite"/>
    </source>
</evidence>
<name>A0ABZ2YRJ3_9BACT</name>
<evidence type="ECO:0000256" key="2">
    <source>
        <dbReference type="SAM" id="Phobius"/>
    </source>
</evidence>
<evidence type="ECO:0000313" key="4">
    <source>
        <dbReference type="Proteomes" id="UP001485459"/>
    </source>
</evidence>
<gene>
    <name evidence="3" type="ORF">WJU16_03840</name>
</gene>
<reference evidence="4" key="1">
    <citation type="submission" date="2024-03" db="EMBL/GenBank/DDBJ databases">
        <title>Chitinophaga horti sp. nov., isolated from garden soil.</title>
        <authorList>
            <person name="Lee D.S."/>
            <person name="Han D.M."/>
            <person name="Baek J.H."/>
            <person name="Choi D.G."/>
            <person name="Jeon J.H."/>
            <person name="Jeon C.O."/>
        </authorList>
    </citation>
    <scope>NUCLEOTIDE SEQUENCE [LARGE SCALE GENOMIC DNA]</scope>
    <source>
        <strain evidence="4">GPA1</strain>
    </source>
</reference>
<proteinExistence type="predicted"/>
<feature type="transmembrane region" description="Helical" evidence="2">
    <location>
        <begin position="89"/>
        <end position="106"/>
    </location>
</feature>
<accession>A0ABZ2YRJ3</accession>
<keyword evidence="4" id="KW-1185">Reference proteome</keyword>
<feature type="region of interest" description="Disordered" evidence="1">
    <location>
        <begin position="115"/>
        <end position="146"/>
    </location>
</feature>
<keyword evidence="2" id="KW-1133">Transmembrane helix</keyword>
<feature type="compositionally biased region" description="Low complexity" evidence="1">
    <location>
        <begin position="115"/>
        <end position="125"/>
    </location>
</feature>
<dbReference type="RefSeq" id="WP_341837003.1">
    <property type="nucleotide sequence ID" value="NZ_CP149822.1"/>
</dbReference>
<evidence type="ECO:0000313" key="3">
    <source>
        <dbReference type="EMBL" id="WZN42167.1"/>
    </source>
</evidence>
<sequence>MSYTQAELEALLRDDDFVQWILRPTAGADTRWATWIAEDTRREALVARARRIIADVRAAEDETQSQRLAGEIWVDIEAGLQPKVRRMRYAAAAAVVLLVAVAGWWWKGRQAPPAQQTAAETPAIARSGAGRSSLRTTASPCGPYYW</sequence>
<dbReference type="EMBL" id="CP149822">
    <property type="protein sequence ID" value="WZN42167.1"/>
    <property type="molecule type" value="Genomic_DNA"/>
</dbReference>